<dbReference type="InterPro" id="IPR045340">
    <property type="entry name" value="DUF6533"/>
</dbReference>
<comment type="caution">
    <text evidence="3">The sequence shown here is derived from an EMBL/GenBank/DDBJ whole genome shotgun (WGS) entry which is preliminary data.</text>
</comment>
<organism evidence="3 4">
    <name type="scientific">Favolaschia claudopus</name>
    <dbReference type="NCBI Taxonomy" id="2862362"/>
    <lineage>
        <taxon>Eukaryota</taxon>
        <taxon>Fungi</taxon>
        <taxon>Dikarya</taxon>
        <taxon>Basidiomycota</taxon>
        <taxon>Agaricomycotina</taxon>
        <taxon>Agaricomycetes</taxon>
        <taxon>Agaricomycetidae</taxon>
        <taxon>Agaricales</taxon>
        <taxon>Marasmiineae</taxon>
        <taxon>Mycenaceae</taxon>
        <taxon>Favolaschia</taxon>
    </lineage>
</organism>
<evidence type="ECO:0000313" key="4">
    <source>
        <dbReference type="Proteomes" id="UP001362999"/>
    </source>
</evidence>
<feature type="transmembrane region" description="Helical" evidence="1">
    <location>
        <begin position="127"/>
        <end position="153"/>
    </location>
</feature>
<keyword evidence="1" id="KW-0472">Membrane</keyword>
<sequence>MNATALQEANELKFLMNALGDIQATRFSQLASSAIIIFDHIITLDKEVELIWKRPWAAGKVIFIINRYYTMVSVLINNYALFSSSLTDSVRIRFFQWQGWTGLIACMIAEVILQMRLYALYFLSKRVLILMASAFILSSASSAVIMGTVLHGIKAHAHPLPTVPTTFCAPSNVPSYFFAFWIPIISFESLLCFLALFRGFQTFRTSGGSTLFQSGRHLVAILIRDSVLYFLVMFATYFTNMLVWASADPSSLEIPIAFSVALSCTLGNRMIFNVREVNQSDDHDEHPVANGNSGATIKEYQLREIESDSDASLPAERRQQLSDIEMAQLRSMKAERSYGSSHFAAVFQ</sequence>
<feature type="transmembrane region" description="Helical" evidence="1">
    <location>
        <begin position="218"/>
        <end position="239"/>
    </location>
</feature>
<feature type="transmembrane region" description="Helical" evidence="1">
    <location>
        <begin position="173"/>
        <end position="197"/>
    </location>
</feature>
<evidence type="ECO:0000256" key="1">
    <source>
        <dbReference type="SAM" id="Phobius"/>
    </source>
</evidence>
<keyword evidence="1" id="KW-0812">Transmembrane</keyword>
<feature type="transmembrane region" description="Helical" evidence="1">
    <location>
        <begin position="94"/>
        <end position="115"/>
    </location>
</feature>
<keyword evidence="4" id="KW-1185">Reference proteome</keyword>
<evidence type="ECO:0000313" key="3">
    <source>
        <dbReference type="EMBL" id="KAK6992677.1"/>
    </source>
</evidence>
<feature type="domain" description="DUF6533" evidence="2">
    <location>
        <begin position="28"/>
        <end position="71"/>
    </location>
</feature>
<proteinExistence type="predicted"/>
<dbReference type="EMBL" id="JAWWNJ010000108">
    <property type="protein sequence ID" value="KAK6992677.1"/>
    <property type="molecule type" value="Genomic_DNA"/>
</dbReference>
<dbReference type="Proteomes" id="UP001362999">
    <property type="component" value="Unassembled WGS sequence"/>
</dbReference>
<evidence type="ECO:0000259" key="2">
    <source>
        <dbReference type="Pfam" id="PF20151"/>
    </source>
</evidence>
<reference evidence="3 4" key="1">
    <citation type="journal article" date="2024" name="J Genomics">
        <title>Draft genome sequencing and assembly of Favolaschia claudopus CIRM-BRFM 2984 isolated from oak limbs.</title>
        <authorList>
            <person name="Navarro D."/>
            <person name="Drula E."/>
            <person name="Chaduli D."/>
            <person name="Cazenave R."/>
            <person name="Ahrendt S."/>
            <person name="Wang J."/>
            <person name="Lipzen A."/>
            <person name="Daum C."/>
            <person name="Barry K."/>
            <person name="Grigoriev I.V."/>
            <person name="Favel A."/>
            <person name="Rosso M.N."/>
            <person name="Martin F."/>
        </authorList>
    </citation>
    <scope>NUCLEOTIDE SEQUENCE [LARGE SCALE GENOMIC DNA]</scope>
    <source>
        <strain evidence="3 4">CIRM-BRFM 2984</strain>
    </source>
</reference>
<dbReference type="AlphaFoldDB" id="A0AAV9ZV61"/>
<gene>
    <name evidence="3" type="ORF">R3P38DRAFT_2569350</name>
</gene>
<name>A0AAV9ZV61_9AGAR</name>
<dbReference type="Pfam" id="PF20151">
    <property type="entry name" value="DUF6533"/>
    <property type="match status" value="1"/>
</dbReference>
<protein>
    <recommendedName>
        <fullName evidence="2">DUF6533 domain-containing protein</fullName>
    </recommendedName>
</protein>
<keyword evidence="1" id="KW-1133">Transmembrane helix</keyword>
<accession>A0AAV9ZV61</accession>
<feature type="transmembrane region" description="Helical" evidence="1">
    <location>
        <begin position="61"/>
        <end position="82"/>
    </location>
</feature>